<dbReference type="Pfam" id="PF00004">
    <property type="entry name" value="AAA"/>
    <property type="match status" value="1"/>
</dbReference>
<dbReference type="GO" id="GO:0030163">
    <property type="term" value="P:protein catabolic process"/>
    <property type="evidence" value="ECO:0007669"/>
    <property type="project" value="TreeGrafter"/>
</dbReference>
<dbReference type="InterPro" id="IPR000642">
    <property type="entry name" value="Peptidase_M41"/>
</dbReference>
<evidence type="ECO:0000313" key="3">
    <source>
        <dbReference type="EMBL" id="GLS71584.1"/>
    </source>
</evidence>
<accession>A0AA37TI87</accession>
<protein>
    <recommendedName>
        <fullName evidence="2">AAA+ ATPase domain-containing protein</fullName>
    </recommendedName>
</protein>
<feature type="domain" description="AAA+ ATPase" evidence="2">
    <location>
        <begin position="393"/>
        <end position="538"/>
    </location>
</feature>
<evidence type="ECO:0000313" key="4">
    <source>
        <dbReference type="Proteomes" id="UP001157440"/>
    </source>
</evidence>
<dbReference type="SMART" id="SM00382">
    <property type="entry name" value="AAA"/>
    <property type="match status" value="1"/>
</dbReference>
<dbReference type="InterPro" id="IPR003593">
    <property type="entry name" value="AAA+_ATPase"/>
</dbReference>
<dbReference type="PANTHER" id="PTHR23076:SF97">
    <property type="entry name" value="ATP-DEPENDENT ZINC METALLOPROTEASE YME1L1"/>
    <property type="match status" value="1"/>
</dbReference>
<dbReference type="Proteomes" id="UP001157440">
    <property type="component" value="Unassembled WGS sequence"/>
</dbReference>
<dbReference type="PROSITE" id="PS00674">
    <property type="entry name" value="AAA"/>
    <property type="match status" value="1"/>
</dbReference>
<evidence type="ECO:0000259" key="2">
    <source>
        <dbReference type="SMART" id="SM00382"/>
    </source>
</evidence>
<dbReference type="SUPFAM" id="SSF52540">
    <property type="entry name" value="P-loop containing nucleoside triphosphate hydrolases"/>
    <property type="match status" value="1"/>
</dbReference>
<keyword evidence="4" id="KW-1185">Reference proteome</keyword>
<comment type="caution">
    <text evidence="3">The sequence shown here is derived from an EMBL/GenBank/DDBJ whole genome shotgun (WGS) entry which is preliminary data.</text>
</comment>
<organism evidence="3 4">
    <name type="scientific">Methylobacterium tardum</name>
    <dbReference type="NCBI Taxonomy" id="374432"/>
    <lineage>
        <taxon>Bacteria</taxon>
        <taxon>Pseudomonadati</taxon>
        <taxon>Pseudomonadota</taxon>
        <taxon>Alphaproteobacteria</taxon>
        <taxon>Hyphomicrobiales</taxon>
        <taxon>Methylobacteriaceae</taxon>
        <taxon>Methylobacterium</taxon>
    </lineage>
</organism>
<dbReference type="GO" id="GO:0004176">
    <property type="term" value="F:ATP-dependent peptidase activity"/>
    <property type="evidence" value="ECO:0007669"/>
    <property type="project" value="InterPro"/>
</dbReference>
<dbReference type="GO" id="GO:0006508">
    <property type="term" value="P:proteolysis"/>
    <property type="evidence" value="ECO:0007669"/>
    <property type="project" value="InterPro"/>
</dbReference>
<dbReference type="EMBL" id="BSPL01000017">
    <property type="protein sequence ID" value="GLS71584.1"/>
    <property type="molecule type" value="Genomic_DNA"/>
</dbReference>
<dbReference type="Gene3D" id="3.40.50.300">
    <property type="entry name" value="P-loop containing nucleotide triphosphate hydrolases"/>
    <property type="match status" value="1"/>
</dbReference>
<dbReference type="PANTHER" id="PTHR23076">
    <property type="entry name" value="METALLOPROTEASE M41 FTSH"/>
    <property type="match status" value="1"/>
</dbReference>
<dbReference type="Pfam" id="PF01434">
    <property type="entry name" value="Peptidase_M41"/>
    <property type="match status" value="1"/>
</dbReference>
<dbReference type="Gene3D" id="1.20.58.760">
    <property type="entry name" value="Peptidase M41"/>
    <property type="match status" value="1"/>
</dbReference>
<dbReference type="GO" id="GO:0016887">
    <property type="term" value="F:ATP hydrolysis activity"/>
    <property type="evidence" value="ECO:0007669"/>
    <property type="project" value="InterPro"/>
</dbReference>
<dbReference type="Gene3D" id="1.10.8.60">
    <property type="match status" value="1"/>
</dbReference>
<reference evidence="4" key="1">
    <citation type="journal article" date="2019" name="Int. J. Syst. Evol. Microbiol.">
        <title>The Global Catalogue of Microorganisms (GCM) 10K type strain sequencing project: providing services to taxonomists for standard genome sequencing and annotation.</title>
        <authorList>
            <consortium name="The Broad Institute Genomics Platform"/>
            <consortium name="The Broad Institute Genome Sequencing Center for Infectious Disease"/>
            <person name="Wu L."/>
            <person name="Ma J."/>
        </authorList>
    </citation>
    <scope>NUCLEOTIDE SEQUENCE [LARGE SCALE GENOMIC DNA]</scope>
    <source>
        <strain evidence="4">NBRC 103632</strain>
    </source>
</reference>
<dbReference type="InterPro" id="IPR027417">
    <property type="entry name" value="P-loop_NTPase"/>
</dbReference>
<keyword evidence="1" id="KW-0067">ATP-binding</keyword>
<sequence length="789" mass="84652">MAAWARTLDLAGVPDGVRCAIEALTDDGHVLQIVAVAQACELASVDRALPVESRETMTEWRDRARLVAAIAGHRQCALAAMHTLDVDAGATEDPVQRRQVLCTRAEASHIVRQVELGTYDAANAWRPENRLLSRQMAWVDLVDEATIVTATAPRAEPEFDVCFDGLDDNVVSGLPPVTHAAALQLQRTLDVPGVSEALVGGGGVVLLDVPDALTLAVLKDTADAKRGVPFGVEMLVEDAPAKHHEAAKRERQYVACLRREQPVLALSPDAGTCLPAVALRAADHRLTLSPICGADVAAVIRGTTGQAVSDADRARLEGLAFSAADVAAAVRPGRDPARCVEHIVRLVTPTPASGRGRDLTLDQLHGAREAVEWGRGLIADLAAWRSGEHWATVRNGAILGGLPGTGKTLFAQALANSSGLPLIISSLMEWQGTGEAHLGTTLRAMRETFARAKALASGQRGCLLLVDEVDVFVDRRTVQHRHADYVLQVINSFLEQLDGAAGREGVIVIGTTNDPDRIDPAIRRPGRLGKTIQMGLPDVEERVAMLRVRLGDDLRDADLLPVAYRTERHTGAMIEALVEDARRRARHAGRPLALDDLLDVAGAGDADTPEATLYRLAVHESGHALQAHLSDPDRDLIVTLQSREGVGGWVELVGGDSGVWTRAEAEARIRIGLAGRAAEEIILDSASSGARQDLLTVTRIAVRMLGEWGLGERSLIAVERDPVTALATDPRLQAETSALLDRLYAETRDTVRRHAGAVRRIAEALLVERRLDGARVARLVAEAGPARRR</sequence>
<dbReference type="SUPFAM" id="SSF140990">
    <property type="entry name" value="FtsH protease domain-like"/>
    <property type="match status" value="1"/>
</dbReference>
<dbReference type="GO" id="GO:0005886">
    <property type="term" value="C:plasma membrane"/>
    <property type="evidence" value="ECO:0007669"/>
    <property type="project" value="TreeGrafter"/>
</dbReference>
<dbReference type="AlphaFoldDB" id="A0AA37TI87"/>
<comment type="similarity">
    <text evidence="1">Belongs to the AAA ATPase family.</text>
</comment>
<proteinExistence type="inferred from homology"/>
<evidence type="ECO:0000256" key="1">
    <source>
        <dbReference type="RuleBase" id="RU003651"/>
    </source>
</evidence>
<dbReference type="InterPro" id="IPR003960">
    <property type="entry name" value="ATPase_AAA_CS"/>
</dbReference>
<dbReference type="GO" id="GO:0005524">
    <property type="term" value="F:ATP binding"/>
    <property type="evidence" value="ECO:0007669"/>
    <property type="project" value="UniProtKB-KW"/>
</dbReference>
<dbReference type="GO" id="GO:0004222">
    <property type="term" value="F:metalloendopeptidase activity"/>
    <property type="evidence" value="ECO:0007669"/>
    <property type="project" value="InterPro"/>
</dbReference>
<dbReference type="InterPro" id="IPR003959">
    <property type="entry name" value="ATPase_AAA_core"/>
</dbReference>
<keyword evidence="1" id="KW-0547">Nucleotide-binding</keyword>
<name>A0AA37TI87_9HYPH</name>
<dbReference type="InterPro" id="IPR037219">
    <property type="entry name" value="Peptidase_M41-like"/>
</dbReference>
<dbReference type="CDD" id="cd19481">
    <property type="entry name" value="RecA-like_protease"/>
    <property type="match status" value="1"/>
</dbReference>
<gene>
    <name evidence="3" type="ORF">GCM10007890_35970</name>
</gene>